<organism evidence="1 2">
    <name type="scientific">Synechococcus phage ACG-2014f_Syn7803C7</name>
    <dbReference type="NCBI Taxonomy" id="2790345"/>
    <lineage>
        <taxon>Viruses</taxon>
        <taxon>Duplodnaviria</taxon>
        <taxon>Heunggongvirae</taxon>
        <taxon>Uroviricota</taxon>
        <taxon>Caudoviricetes</taxon>
        <taxon>Pantevenvirales</taxon>
        <taxon>Kyanoviridae</taxon>
        <taxon>Atlauavirus</taxon>
        <taxon>Atlauavirus acg2014f</taxon>
    </lineage>
</organism>
<dbReference type="Proteomes" id="UP000185323">
    <property type="component" value="Segment"/>
</dbReference>
<accession>A0A0E3F0R6</accession>
<sequence length="59" mass="7039">MANKNDKGNHPREEGWFTEKLKRRLRNDLIHPEHLVPILIEENEALRAEIATLKAMHKW</sequence>
<evidence type="ECO:0000313" key="2">
    <source>
        <dbReference type="Proteomes" id="UP000185323"/>
    </source>
</evidence>
<reference evidence="1 2" key="1">
    <citation type="submission" date="2013-12" db="EMBL/GenBank/DDBJ databases">
        <title>Ecological redundancy of diverse viral populations within a natural community.</title>
        <authorList>
            <person name="Gregory A.C."/>
            <person name="LaButti K."/>
            <person name="Copeland A."/>
            <person name="Woyke T."/>
            <person name="Sullivan M.B."/>
        </authorList>
    </citation>
    <scope>NUCLEOTIDE SEQUENCE [LARGE SCALE GENOMIC DNA]</scope>
    <source>
        <strain evidence="1">Syn7803C7</strain>
    </source>
</reference>
<proteinExistence type="predicted"/>
<dbReference type="EMBL" id="KJ019052">
    <property type="protein sequence ID" value="AIX20072.1"/>
    <property type="molecule type" value="Genomic_DNA"/>
</dbReference>
<dbReference type="KEGG" id="vg:24172036"/>
<gene>
    <name evidence="1" type="ORF">Syn7803C7_181</name>
</gene>
<protein>
    <submittedName>
        <fullName evidence="1">Uncharacterized protein</fullName>
    </submittedName>
</protein>
<evidence type="ECO:0000313" key="1">
    <source>
        <dbReference type="EMBL" id="AIX20072.1"/>
    </source>
</evidence>
<keyword evidence="2" id="KW-1185">Reference proteome</keyword>
<name>A0A0E3F0R6_9CAUD</name>